<dbReference type="EMBL" id="JAIWYP010000016">
    <property type="protein sequence ID" value="KAH3695401.1"/>
    <property type="molecule type" value="Genomic_DNA"/>
</dbReference>
<sequence length="65" mass="7123">MGHLVCNHGIPVFQRDEEDGVMVDVETDGEDNLGYEEYTWAGQTRIRASTMLDGGYAGIGNSQTD</sequence>
<dbReference type="InterPro" id="IPR031824">
    <property type="entry name" value="RNF220_mid"/>
</dbReference>
<accession>A0A9D3YA14</accession>
<keyword evidence="3" id="KW-1185">Reference proteome</keyword>
<gene>
    <name evidence="2" type="ORF">DPMN_082860</name>
</gene>
<name>A0A9D3YA14_DREPO</name>
<dbReference type="AlphaFoldDB" id="A0A9D3YA14"/>
<feature type="domain" description="E3 ubiquitin-protein ligase RNF220 middle" evidence="1">
    <location>
        <begin position="15"/>
        <end position="61"/>
    </location>
</feature>
<protein>
    <recommendedName>
        <fullName evidence="1">E3 ubiquitin-protein ligase RNF220 middle domain-containing protein</fullName>
    </recommendedName>
</protein>
<evidence type="ECO:0000259" key="1">
    <source>
        <dbReference type="Pfam" id="PF15926"/>
    </source>
</evidence>
<evidence type="ECO:0000313" key="3">
    <source>
        <dbReference type="Proteomes" id="UP000828390"/>
    </source>
</evidence>
<dbReference type="Proteomes" id="UP000828390">
    <property type="component" value="Unassembled WGS sequence"/>
</dbReference>
<proteinExistence type="predicted"/>
<evidence type="ECO:0000313" key="2">
    <source>
        <dbReference type="EMBL" id="KAH3695401.1"/>
    </source>
</evidence>
<reference evidence="2" key="1">
    <citation type="journal article" date="2019" name="bioRxiv">
        <title>The Genome of the Zebra Mussel, Dreissena polymorpha: A Resource for Invasive Species Research.</title>
        <authorList>
            <person name="McCartney M.A."/>
            <person name="Auch B."/>
            <person name="Kono T."/>
            <person name="Mallez S."/>
            <person name="Zhang Y."/>
            <person name="Obille A."/>
            <person name="Becker A."/>
            <person name="Abrahante J.E."/>
            <person name="Garbe J."/>
            <person name="Badalamenti J.P."/>
            <person name="Herman A."/>
            <person name="Mangelson H."/>
            <person name="Liachko I."/>
            <person name="Sullivan S."/>
            <person name="Sone E.D."/>
            <person name="Koren S."/>
            <person name="Silverstein K.A.T."/>
            <person name="Beckman K.B."/>
            <person name="Gohl D.M."/>
        </authorList>
    </citation>
    <scope>NUCLEOTIDE SEQUENCE</scope>
    <source>
        <strain evidence="2">Duluth1</strain>
        <tissue evidence="2">Whole animal</tissue>
    </source>
</reference>
<reference evidence="2" key="2">
    <citation type="submission" date="2020-11" db="EMBL/GenBank/DDBJ databases">
        <authorList>
            <person name="McCartney M.A."/>
            <person name="Auch B."/>
            <person name="Kono T."/>
            <person name="Mallez S."/>
            <person name="Becker A."/>
            <person name="Gohl D.M."/>
            <person name="Silverstein K.A.T."/>
            <person name="Koren S."/>
            <person name="Bechman K.B."/>
            <person name="Herman A."/>
            <person name="Abrahante J.E."/>
            <person name="Garbe J."/>
        </authorList>
    </citation>
    <scope>NUCLEOTIDE SEQUENCE</scope>
    <source>
        <strain evidence="2">Duluth1</strain>
        <tissue evidence="2">Whole animal</tissue>
    </source>
</reference>
<dbReference type="Pfam" id="PF15926">
    <property type="entry name" value="RNF220"/>
    <property type="match status" value="1"/>
</dbReference>
<organism evidence="2 3">
    <name type="scientific">Dreissena polymorpha</name>
    <name type="common">Zebra mussel</name>
    <name type="synonym">Mytilus polymorpha</name>
    <dbReference type="NCBI Taxonomy" id="45954"/>
    <lineage>
        <taxon>Eukaryota</taxon>
        <taxon>Metazoa</taxon>
        <taxon>Spiralia</taxon>
        <taxon>Lophotrochozoa</taxon>
        <taxon>Mollusca</taxon>
        <taxon>Bivalvia</taxon>
        <taxon>Autobranchia</taxon>
        <taxon>Heteroconchia</taxon>
        <taxon>Euheterodonta</taxon>
        <taxon>Imparidentia</taxon>
        <taxon>Neoheterodontei</taxon>
        <taxon>Myida</taxon>
        <taxon>Dreissenoidea</taxon>
        <taxon>Dreissenidae</taxon>
        <taxon>Dreissena</taxon>
    </lineage>
</organism>
<comment type="caution">
    <text evidence="2">The sequence shown here is derived from an EMBL/GenBank/DDBJ whole genome shotgun (WGS) entry which is preliminary data.</text>
</comment>